<keyword evidence="3" id="KW-1185">Reference proteome</keyword>
<evidence type="ECO:0000256" key="1">
    <source>
        <dbReference type="SAM" id="MobiDB-lite"/>
    </source>
</evidence>
<name>A0A8J2HUJ2_9PLEO</name>
<dbReference type="RefSeq" id="XP_043164242.1">
    <property type="nucleotide sequence ID" value="XM_043308307.1"/>
</dbReference>
<protein>
    <submittedName>
        <fullName evidence="2">Uncharacterized protein</fullName>
    </submittedName>
</protein>
<proteinExistence type="predicted"/>
<dbReference type="Proteomes" id="UP000676310">
    <property type="component" value="Unassembled WGS sequence"/>
</dbReference>
<organism evidence="2 3">
    <name type="scientific">Alternaria atra</name>
    <dbReference type="NCBI Taxonomy" id="119953"/>
    <lineage>
        <taxon>Eukaryota</taxon>
        <taxon>Fungi</taxon>
        <taxon>Dikarya</taxon>
        <taxon>Ascomycota</taxon>
        <taxon>Pezizomycotina</taxon>
        <taxon>Dothideomycetes</taxon>
        <taxon>Pleosporomycetidae</taxon>
        <taxon>Pleosporales</taxon>
        <taxon>Pleosporineae</taxon>
        <taxon>Pleosporaceae</taxon>
        <taxon>Alternaria</taxon>
        <taxon>Alternaria sect. Ulocladioides</taxon>
    </lineage>
</organism>
<dbReference type="OrthoDB" id="3688699at2759"/>
<feature type="region of interest" description="Disordered" evidence="1">
    <location>
        <begin position="165"/>
        <end position="202"/>
    </location>
</feature>
<gene>
    <name evidence="2" type="ORF">ALTATR162_LOCUS713</name>
</gene>
<feature type="compositionally biased region" description="Basic and acidic residues" evidence="1">
    <location>
        <begin position="327"/>
        <end position="340"/>
    </location>
</feature>
<evidence type="ECO:0000313" key="2">
    <source>
        <dbReference type="EMBL" id="CAG5140454.1"/>
    </source>
</evidence>
<dbReference type="EMBL" id="CAJRGZ010000015">
    <property type="protein sequence ID" value="CAG5140454.1"/>
    <property type="molecule type" value="Genomic_DNA"/>
</dbReference>
<evidence type="ECO:0000313" key="3">
    <source>
        <dbReference type="Proteomes" id="UP000676310"/>
    </source>
</evidence>
<dbReference type="AlphaFoldDB" id="A0A8J2HUJ2"/>
<comment type="caution">
    <text evidence="2">The sequence shown here is derived from an EMBL/GenBank/DDBJ whole genome shotgun (WGS) entry which is preliminary data.</text>
</comment>
<reference evidence="2" key="1">
    <citation type="submission" date="2021-05" db="EMBL/GenBank/DDBJ databases">
        <authorList>
            <person name="Stam R."/>
        </authorList>
    </citation>
    <scope>NUCLEOTIDE SEQUENCE</scope>
    <source>
        <strain evidence="2">CS162</strain>
    </source>
</reference>
<dbReference type="GeneID" id="67019096"/>
<feature type="compositionally biased region" description="Polar residues" evidence="1">
    <location>
        <begin position="181"/>
        <end position="194"/>
    </location>
</feature>
<sequence>MPPDSASLIEECTNGTTKAGLYLSRLGLEQEFKNPNRPGRPNFKSVPELQGFWVATNLEIKAIAALYQSRKAIREALRNRLICLDEISRDCLNSYGQQIWNNGEEADFVLSVDTTTAPSKIKGHAQVAEDKYLRHLIYEHPSDERKIRLQVSAWIIQRACRKAEDDRREGKTAQKAYGKVSNKSSSFVQAASVNRSKRTRSTSLSYDSFDELNDNYSADPAVRSKHTGHSNTVDQSQRRSSRKDHDIQHTPAKRRKKQIVAVVIPPRRSQDIEATGTASRKRKRGELLYNRNTAIRSIRGKKEDIPRETPQTPNSRRTTRGHTRTKAGGERPSKFGAEGNRERLVRQLDDDRDALGEELHDLLLPHNPGCHYLADIKRTTGLIDSIALNDAEGIQKALGNAHEKHKIALDRWLGCVKTLVEFREITSLEGDEVVIEARFPSLTLGIKKKARFLRNKKRREILSWFKKDKFKIFDFSQEVASILLKMTSWGGLDMDPEELLDDMIPFTTRLLEWFRAVPSNSTTGVIKP</sequence>
<feature type="region of interest" description="Disordered" evidence="1">
    <location>
        <begin position="217"/>
        <end position="340"/>
    </location>
</feature>
<accession>A0A8J2HUJ2</accession>